<dbReference type="InterPro" id="IPR015482">
    <property type="entry name" value="Syntrophin"/>
</dbReference>
<dbReference type="SUPFAM" id="SSF50156">
    <property type="entry name" value="PDZ domain-like"/>
    <property type="match status" value="1"/>
</dbReference>
<dbReference type="EMBL" id="GBBI01003470">
    <property type="protein sequence ID" value="JAC15242.1"/>
    <property type="molecule type" value="mRNA"/>
</dbReference>
<dbReference type="PANTHER" id="PTHR10554:SF1">
    <property type="entry name" value="FI16515P1"/>
    <property type="match status" value="1"/>
</dbReference>
<evidence type="ECO:0000313" key="6">
    <source>
        <dbReference type="EMBL" id="JAC15242.1"/>
    </source>
</evidence>
<comment type="similarity">
    <text evidence="2">Belongs to the syntrophin family.</text>
</comment>
<evidence type="ECO:0000256" key="1">
    <source>
        <dbReference type="ARBA" id="ARBA00004245"/>
    </source>
</evidence>
<dbReference type="Pfam" id="PF00595">
    <property type="entry name" value="PDZ"/>
    <property type="match status" value="1"/>
</dbReference>
<dbReference type="CDD" id="cd06801">
    <property type="entry name" value="PDZ_syntrophin-like"/>
    <property type="match status" value="1"/>
</dbReference>
<keyword evidence="4" id="KW-0206">Cytoskeleton</keyword>
<reference evidence="6" key="1">
    <citation type="journal article" date="2014" name="PLoS Negl. Trop. Dis.">
        <title>An updated insight into the Sialotranscriptome of Triatoma infestans: developmental stage and geographic variations.</title>
        <authorList>
            <person name="Schwarz A."/>
            <person name="Medrano-Mercado N."/>
            <person name="Schaub G.A."/>
            <person name="Struchiner C.J."/>
            <person name="Bargues M.D."/>
            <person name="Levy M.Z."/>
            <person name="Ribeiro J.M."/>
        </authorList>
    </citation>
    <scope>NUCLEOTIDE SEQUENCE</scope>
    <source>
        <strain evidence="6">Chile</strain>
        <tissue evidence="6">Salivary glands</tissue>
    </source>
</reference>
<feature type="domain" description="PDZ" evidence="5">
    <location>
        <begin position="73"/>
        <end position="156"/>
    </location>
</feature>
<dbReference type="Gene3D" id="2.30.42.10">
    <property type="match status" value="1"/>
</dbReference>
<dbReference type="Gene3D" id="2.30.29.30">
    <property type="entry name" value="Pleckstrin-homology domain (PH domain)/Phosphotyrosine-binding domain (PTB)"/>
    <property type="match status" value="1"/>
</dbReference>
<dbReference type="GO" id="GO:0016010">
    <property type="term" value="C:dystrophin-associated glycoprotein complex"/>
    <property type="evidence" value="ECO:0007669"/>
    <property type="project" value="TreeGrafter"/>
</dbReference>
<proteinExistence type="evidence at transcript level"/>
<evidence type="ECO:0000256" key="3">
    <source>
        <dbReference type="ARBA" id="ARBA00022490"/>
    </source>
</evidence>
<dbReference type="InterPro" id="IPR036034">
    <property type="entry name" value="PDZ_sf"/>
</dbReference>
<evidence type="ECO:0000259" key="5">
    <source>
        <dbReference type="PROSITE" id="PS50106"/>
    </source>
</evidence>
<dbReference type="FunFam" id="2.30.42.10:FF:000193">
    <property type="entry name" value="Syntrophin gamma 1"/>
    <property type="match status" value="1"/>
</dbReference>
<dbReference type="InterPro" id="IPR011993">
    <property type="entry name" value="PH-like_dom_sf"/>
</dbReference>
<dbReference type="PANTHER" id="PTHR10554">
    <property type="entry name" value="SYNTROPHIN"/>
    <property type="match status" value="1"/>
</dbReference>
<dbReference type="PROSITE" id="PS50106">
    <property type="entry name" value="PDZ"/>
    <property type="match status" value="1"/>
</dbReference>
<evidence type="ECO:0000256" key="2">
    <source>
        <dbReference type="ARBA" id="ARBA00010798"/>
    </source>
</evidence>
<dbReference type="AlphaFoldDB" id="A0A023F148"/>
<name>A0A023F148_TRIIF</name>
<dbReference type="GO" id="GO:0005856">
    <property type="term" value="C:cytoskeleton"/>
    <property type="evidence" value="ECO:0007669"/>
    <property type="project" value="UniProtKB-SubCell"/>
</dbReference>
<dbReference type="InterPro" id="IPR001478">
    <property type="entry name" value="PDZ"/>
</dbReference>
<comment type="subcellular location">
    <subcellularLocation>
        <location evidence="1">Cytoplasm</location>
        <location evidence="1">Cytoskeleton</location>
    </subcellularLocation>
</comment>
<dbReference type="InterPro" id="IPR055108">
    <property type="entry name" value="Syntrophin_4th"/>
</dbReference>
<dbReference type="SUPFAM" id="SSF50729">
    <property type="entry name" value="PH domain-like"/>
    <property type="match status" value="2"/>
</dbReference>
<dbReference type="Pfam" id="PF23012">
    <property type="entry name" value="Syntrophin_4th"/>
    <property type="match status" value="1"/>
</dbReference>
<dbReference type="SMART" id="SM00228">
    <property type="entry name" value="PDZ"/>
    <property type="match status" value="1"/>
</dbReference>
<organism evidence="6">
    <name type="scientific">Triatoma infestans</name>
    <name type="common">Assassin bug</name>
    <dbReference type="NCBI Taxonomy" id="30076"/>
    <lineage>
        <taxon>Eukaryota</taxon>
        <taxon>Metazoa</taxon>
        <taxon>Ecdysozoa</taxon>
        <taxon>Arthropoda</taxon>
        <taxon>Hexapoda</taxon>
        <taxon>Insecta</taxon>
        <taxon>Pterygota</taxon>
        <taxon>Neoptera</taxon>
        <taxon>Paraneoptera</taxon>
        <taxon>Hemiptera</taxon>
        <taxon>Heteroptera</taxon>
        <taxon>Panheteroptera</taxon>
        <taxon>Cimicomorpha</taxon>
        <taxon>Reduviidae</taxon>
        <taxon>Triatominae</taxon>
        <taxon>Triatoma</taxon>
    </lineage>
</organism>
<evidence type="ECO:0000256" key="4">
    <source>
        <dbReference type="ARBA" id="ARBA00023212"/>
    </source>
</evidence>
<sequence length="505" mass="56995">MRITTRNMTTPIQEQLDNNIKVRSGMVKVSDGKTRPSPMRLQLSMELLKLQKEEITPPNQNSRPSPTDSRVRIVGVQRQKVGGLGLSIKGGAEHKLPILVSRIFKDQAADQTGQLFVGDAIIKVNGELITHCQHDEAVNILRNAGDIVMLTVKHYRAATPFLQKAIEKEDHELGNNGCANNEENEGWKMNGTSNHSLDSRTTNNSRWVDIITVPLMMAYVTRYIFGTDKLRPNAFEVRGLNGASTGVVHCDDAAILSQWLKYITDNIMGLTHLQMKLYNRNFPAAERIEYMGWVNEGVLNNNQPWQNYRPRFLTLKGTDVMLFDSPPLNIGDWSECGLVFKVYQSMLRVIKDSENVDERQHCFLIQTSGQESRYFSVETRQELLRIESSWHSSVCAAVIKLGSKNFNVTSNGRLAGLTLDWNMGFALYDNASRQFAWQYKFSQLRGSSDDGKSKLKLHFQDVETKGIETKELECSNLQALLFCMHAFLTAKVASVDPAFLSSRTP</sequence>
<dbReference type="GO" id="GO:0005198">
    <property type="term" value="F:structural molecule activity"/>
    <property type="evidence" value="ECO:0007669"/>
    <property type="project" value="InterPro"/>
</dbReference>
<accession>A0A023F148</accession>
<keyword evidence="3" id="KW-0963">Cytoplasm</keyword>
<protein>
    <submittedName>
        <fullName evidence="6">Putative syntrophins type beta</fullName>
    </submittedName>
</protein>